<gene>
    <name evidence="3" type="ORF">CQU01_14410</name>
</gene>
<dbReference type="GO" id="GO:0016020">
    <property type="term" value="C:membrane"/>
    <property type="evidence" value="ECO:0007669"/>
    <property type="project" value="InterPro"/>
</dbReference>
<feature type="transmembrane region" description="Helical" evidence="1">
    <location>
        <begin position="9"/>
        <end position="26"/>
    </location>
</feature>
<keyword evidence="1" id="KW-0472">Membrane</keyword>
<dbReference type="OrthoDB" id="2388036at2"/>
<dbReference type="AlphaFoldDB" id="A0A511V0F8"/>
<proteinExistence type="predicted"/>
<evidence type="ECO:0000313" key="4">
    <source>
        <dbReference type="Proteomes" id="UP000321491"/>
    </source>
</evidence>
<comment type="caution">
    <text evidence="3">The sequence shown here is derived from an EMBL/GenBank/DDBJ whole genome shotgun (WGS) entry which is preliminary data.</text>
</comment>
<keyword evidence="1" id="KW-1133">Transmembrane helix</keyword>
<dbReference type="Proteomes" id="UP000321491">
    <property type="component" value="Unassembled WGS sequence"/>
</dbReference>
<dbReference type="EMBL" id="BJXW01000013">
    <property type="protein sequence ID" value="GEN31203.1"/>
    <property type="molecule type" value="Genomic_DNA"/>
</dbReference>
<evidence type="ECO:0000259" key="2">
    <source>
        <dbReference type="Pfam" id="PF09648"/>
    </source>
</evidence>
<name>A0A511V0F8_9BACI</name>
<dbReference type="Gene3D" id="2.40.128.690">
    <property type="entry name" value="YycH protein, domain 3-like"/>
    <property type="match status" value="1"/>
</dbReference>
<reference evidence="3 4" key="1">
    <citation type="submission" date="2019-07" db="EMBL/GenBank/DDBJ databases">
        <title>Whole genome shotgun sequence of Cerasibacillus quisquiliarum NBRC 102429.</title>
        <authorList>
            <person name="Hosoyama A."/>
            <person name="Uohara A."/>
            <person name="Ohji S."/>
            <person name="Ichikawa N."/>
        </authorList>
    </citation>
    <scope>NUCLEOTIDE SEQUENCE [LARGE SCALE GENOMIC DNA]</scope>
    <source>
        <strain evidence="3 4">NBRC 102429</strain>
    </source>
</reference>
<dbReference type="RefSeq" id="WP_146937169.1">
    <property type="nucleotide sequence ID" value="NZ_BJXW01000013.1"/>
</dbReference>
<organism evidence="3 4">
    <name type="scientific">Cerasibacillus quisquiliarum</name>
    <dbReference type="NCBI Taxonomy" id="227865"/>
    <lineage>
        <taxon>Bacteria</taxon>
        <taxon>Bacillati</taxon>
        <taxon>Bacillota</taxon>
        <taxon>Bacilli</taxon>
        <taxon>Bacillales</taxon>
        <taxon>Bacillaceae</taxon>
        <taxon>Cerasibacillus</taxon>
    </lineage>
</organism>
<feature type="domain" description="Regulatory protein YycH-like" evidence="2">
    <location>
        <begin position="40"/>
        <end position="255"/>
    </location>
</feature>
<dbReference type="Pfam" id="PF09648">
    <property type="entry name" value="YycI"/>
    <property type="match status" value="1"/>
</dbReference>
<keyword evidence="4" id="KW-1185">Reference proteome</keyword>
<sequence length="310" mass="36196">MQWSQIKTLFILCFLILDIYLIFQFIEKQQAANIGLLEREEITLEQQLKDDDITIENIPEQRVEESFIKIRQKAFTKEDRNRLAKLPNQEAVVMNENHLIISQFKEPIDLPDKVTEEQLQEIIHPYILYGDEYRFGEWNKEKNVIYFFPIKNGRPVYFNPSGIIVFYLNDKNKIVLYTQTRLDKAEINSEKKPLIHPVEAVGRLYNNQLIASGDTVNKLTVGYQTAVPLSDGVQVFVPTWKITVNKEKSFYVNATEGVVFPSGDEDFLAEQLSNLLNRMNLPNKNVTWKTTVIDMLESKMRDLKKRSETK</sequence>
<accession>A0A511V0F8</accession>
<dbReference type="InterPro" id="IPR018604">
    <property type="entry name" value="YycI-like"/>
</dbReference>
<keyword evidence="1" id="KW-0812">Transmembrane</keyword>
<protein>
    <recommendedName>
        <fullName evidence="2">Regulatory protein YycH-like domain-containing protein</fullName>
    </recommendedName>
</protein>
<evidence type="ECO:0000256" key="1">
    <source>
        <dbReference type="SAM" id="Phobius"/>
    </source>
</evidence>
<evidence type="ECO:0000313" key="3">
    <source>
        <dbReference type="EMBL" id="GEN31203.1"/>
    </source>
</evidence>